<evidence type="ECO:0000256" key="9">
    <source>
        <dbReference type="RuleBase" id="RU004178"/>
    </source>
</evidence>
<comment type="catalytic activity">
    <reaction evidence="7 8">
        <text>N-terminal glycyl-[protein] + tetradecanoyl-CoA = N-tetradecanoylglycyl-[protein] + CoA + H(+)</text>
        <dbReference type="Rhea" id="RHEA:15521"/>
        <dbReference type="Rhea" id="RHEA-COMP:12666"/>
        <dbReference type="Rhea" id="RHEA-COMP:12667"/>
        <dbReference type="ChEBI" id="CHEBI:15378"/>
        <dbReference type="ChEBI" id="CHEBI:57287"/>
        <dbReference type="ChEBI" id="CHEBI:57385"/>
        <dbReference type="ChEBI" id="CHEBI:64723"/>
        <dbReference type="ChEBI" id="CHEBI:133050"/>
        <dbReference type="EC" id="2.3.1.97"/>
    </reaction>
</comment>
<evidence type="ECO:0000256" key="4">
    <source>
        <dbReference type="ARBA" id="ARBA00022240"/>
    </source>
</evidence>
<dbReference type="RefSeq" id="XP_033464766.1">
    <property type="nucleotide sequence ID" value="XM_033603779.1"/>
</dbReference>
<evidence type="ECO:0000259" key="12">
    <source>
        <dbReference type="Pfam" id="PF02799"/>
    </source>
</evidence>
<evidence type="ECO:0000256" key="8">
    <source>
        <dbReference type="RuleBase" id="RU000586"/>
    </source>
</evidence>
<keyword evidence="6 8" id="KW-0012">Acyltransferase</keyword>
<name>A0A6J3MII4_9PEZI</name>
<dbReference type="GO" id="GO:0005737">
    <property type="term" value="C:cytoplasm"/>
    <property type="evidence" value="ECO:0007669"/>
    <property type="project" value="TreeGrafter"/>
</dbReference>
<dbReference type="EC" id="2.3.1.97" evidence="3 8"/>
<dbReference type="Pfam" id="PF02799">
    <property type="entry name" value="NMT_C"/>
    <property type="match status" value="1"/>
</dbReference>
<dbReference type="InterPro" id="IPR016181">
    <property type="entry name" value="Acyl_CoA_acyltransferase"/>
</dbReference>
<keyword evidence="13" id="KW-1185">Reference proteome</keyword>
<reference evidence="14" key="2">
    <citation type="submission" date="2020-04" db="EMBL/GenBank/DDBJ databases">
        <authorList>
            <consortium name="NCBI Genome Project"/>
        </authorList>
    </citation>
    <scope>NUCLEOTIDE SEQUENCE</scope>
    <source>
        <strain evidence="14">CBS 342.82</strain>
    </source>
</reference>
<evidence type="ECO:0000259" key="11">
    <source>
        <dbReference type="Pfam" id="PF01233"/>
    </source>
</evidence>
<keyword evidence="5 8" id="KW-0808">Transferase</keyword>
<sequence length="480" mass="54340">MADSGENTVPDEQNKTTEVSPATKDPIAAKDVQSLLDQLALSQPKKEGKAPEDYKFWNTQPVPKFTEPNLIQSTTGPDGEKLPEGAIISDETCVAGAKPTPGRLPDGFEWCEIDLSDKAELQELYDLLFNHYVEDNEGSFRFNYSAEFLDWALKPPGWKKEWHIGVRTKSPAAAKKGKLVASIAGIPVTLHVRESSFRASEVNFLAIHRKLRNKRLAPMMIREITRRCFRNGIYQALYTAGTLLPTPVSTCRYFHRSLDWEHLYRVGFSHLPYGTTALRQKLKYKVEDKTATKGLRAMKEVDIPAVKDLLARYGERFALRQDFSTEEIAHWLCSQASKGVVWAWVVEEHGKITDFISYYALESTVLRSNRNDTIRAAYLYYYATETAFTGSKDNQDALQARLQQLVHDALILAKKDNFHVFNALSLLDNPLFLREQKFEPGDGKLHYYLYNWRTAAIDSGLNEANMPDTSKMGGVGVVML</sequence>
<feature type="domain" description="Glycylpeptide N-tetradecanoyltransferase N-terminal" evidence="11">
    <location>
        <begin position="90"/>
        <end position="251"/>
    </location>
</feature>
<organism evidence="14">
    <name type="scientific">Dissoconium aciculare CBS 342.82</name>
    <dbReference type="NCBI Taxonomy" id="1314786"/>
    <lineage>
        <taxon>Eukaryota</taxon>
        <taxon>Fungi</taxon>
        <taxon>Dikarya</taxon>
        <taxon>Ascomycota</taxon>
        <taxon>Pezizomycotina</taxon>
        <taxon>Dothideomycetes</taxon>
        <taxon>Dothideomycetidae</taxon>
        <taxon>Mycosphaerellales</taxon>
        <taxon>Dissoconiaceae</taxon>
        <taxon>Dissoconium</taxon>
    </lineage>
</organism>
<dbReference type="Gene3D" id="3.40.630.30">
    <property type="match status" value="2"/>
</dbReference>
<dbReference type="GeneID" id="54361579"/>
<feature type="region of interest" description="Disordered" evidence="10">
    <location>
        <begin position="1"/>
        <end position="31"/>
    </location>
</feature>
<reference evidence="14" key="3">
    <citation type="submission" date="2025-08" db="UniProtKB">
        <authorList>
            <consortium name="RefSeq"/>
        </authorList>
    </citation>
    <scope>IDENTIFICATION</scope>
    <source>
        <strain evidence="14">CBS 342.82</strain>
    </source>
</reference>
<evidence type="ECO:0000256" key="7">
    <source>
        <dbReference type="ARBA" id="ARBA00048276"/>
    </source>
</evidence>
<comment type="function">
    <text evidence="1 8">Adds a myristoyl group to the N-terminal glycine residue of certain cellular proteins.</text>
</comment>
<evidence type="ECO:0000256" key="10">
    <source>
        <dbReference type="SAM" id="MobiDB-lite"/>
    </source>
</evidence>
<dbReference type="OrthoDB" id="60315at2759"/>
<evidence type="ECO:0000256" key="1">
    <source>
        <dbReference type="ARBA" id="ARBA00003900"/>
    </source>
</evidence>
<evidence type="ECO:0000313" key="14">
    <source>
        <dbReference type="RefSeq" id="XP_033464766.1"/>
    </source>
</evidence>
<dbReference type="Proteomes" id="UP000504637">
    <property type="component" value="Unplaced"/>
</dbReference>
<evidence type="ECO:0000256" key="2">
    <source>
        <dbReference type="ARBA" id="ARBA00009469"/>
    </source>
</evidence>
<dbReference type="PIRSF" id="PIRSF015892">
    <property type="entry name" value="N-myristl_transf"/>
    <property type="match status" value="1"/>
</dbReference>
<feature type="domain" description="Glycylpeptide N-tetradecanoyltransferase C-terminal" evidence="12">
    <location>
        <begin position="266"/>
        <end position="478"/>
    </location>
</feature>
<dbReference type="InterPro" id="IPR022677">
    <property type="entry name" value="NMT_C"/>
</dbReference>
<comment type="similarity">
    <text evidence="2 9">Belongs to the NMT family.</text>
</comment>
<gene>
    <name evidence="14" type="ORF">K489DRAFT_375866</name>
</gene>
<dbReference type="PANTHER" id="PTHR11377">
    <property type="entry name" value="N-MYRISTOYL TRANSFERASE"/>
    <property type="match status" value="1"/>
</dbReference>
<reference evidence="14" key="1">
    <citation type="submission" date="2020-01" db="EMBL/GenBank/DDBJ databases">
        <authorList>
            <consortium name="DOE Joint Genome Institute"/>
            <person name="Haridas S."/>
            <person name="Albert R."/>
            <person name="Binder M."/>
            <person name="Bloem J."/>
            <person name="Labutti K."/>
            <person name="Salamov A."/>
            <person name="Andreopoulos B."/>
            <person name="Baker S.E."/>
            <person name="Barry K."/>
            <person name="Bills G."/>
            <person name="Bluhm B.H."/>
            <person name="Cannon C."/>
            <person name="Castanera R."/>
            <person name="Culley D.E."/>
            <person name="Daum C."/>
            <person name="Ezra D."/>
            <person name="Gonzalez J.B."/>
            <person name="Henrissat B."/>
            <person name="Kuo A."/>
            <person name="Liang C."/>
            <person name="Lipzen A."/>
            <person name="Lutzoni F."/>
            <person name="Magnuson J."/>
            <person name="Mondo S."/>
            <person name="Nolan M."/>
            <person name="Ohm R."/>
            <person name="Pangilinan J."/>
            <person name="Park H.-J."/>
            <person name="Ramirez L."/>
            <person name="Alfaro M."/>
            <person name="Sun H."/>
            <person name="Tritt A."/>
            <person name="Yoshinaga Y."/>
            <person name="Zwiers L.-H."/>
            <person name="Turgeon B.G."/>
            <person name="Goodwin S.B."/>
            <person name="Spatafora J.W."/>
            <person name="Crous P.W."/>
            <person name="Grigoriev I.V."/>
        </authorList>
    </citation>
    <scope>NUCLEOTIDE SEQUENCE</scope>
    <source>
        <strain evidence="14">CBS 342.82</strain>
    </source>
</reference>
<dbReference type="AlphaFoldDB" id="A0A6J3MII4"/>
<evidence type="ECO:0000256" key="3">
    <source>
        <dbReference type="ARBA" id="ARBA00012923"/>
    </source>
</evidence>
<feature type="compositionally biased region" description="Polar residues" evidence="10">
    <location>
        <begin position="1"/>
        <end position="20"/>
    </location>
</feature>
<evidence type="ECO:0000313" key="13">
    <source>
        <dbReference type="Proteomes" id="UP000504637"/>
    </source>
</evidence>
<proteinExistence type="inferred from homology"/>
<dbReference type="GO" id="GO:0004379">
    <property type="term" value="F:glycylpeptide N-tetradecanoyltransferase activity"/>
    <property type="evidence" value="ECO:0007669"/>
    <property type="project" value="UniProtKB-EC"/>
</dbReference>
<dbReference type="InterPro" id="IPR000903">
    <property type="entry name" value="NMT"/>
</dbReference>
<evidence type="ECO:0000256" key="5">
    <source>
        <dbReference type="ARBA" id="ARBA00022679"/>
    </source>
</evidence>
<dbReference type="Pfam" id="PF01233">
    <property type="entry name" value="NMT"/>
    <property type="match status" value="1"/>
</dbReference>
<accession>A0A6J3MII4</accession>
<dbReference type="InterPro" id="IPR022676">
    <property type="entry name" value="NMT_N"/>
</dbReference>
<evidence type="ECO:0000256" key="6">
    <source>
        <dbReference type="ARBA" id="ARBA00023315"/>
    </source>
</evidence>
<dbReference type="PANTHER" id="PTHR11377:SF5">
    <property type="entry name" value="GLYCYLPEPTIDE N-TETRADECANOYLTRANSFERASE"/>
    <property type="match status" value="1"/>
</dbReference>
<dbReference type="SUPFAM" id="SSF55729">
    <property type="entry name" value="Acyl-CoA N-acyltransferases (Nat)"/>
    <property type="match status" value="2"/>
</dbReference>
<protein>
    <recommendedName>
        <fullName evidence="4 8">Glycylpeptide N-tetradecanoyltransferase</fullName>
        <ecNumber evidence="3 8">2.3.1.97</ecNumber>
    </recommendedName>
</protein>